<proteinExistence type="predicted"/>
<evidence type="ECO:0000313" key="1">
    <source>
        <dbReference type="EMBL" id="RIB15818.1"/>
    </source>
</evidence>
<dbReference type="Proteomes" id="UP000266673">
    <property type="component" value="Unassembled WGS sequence"/>
</dbReference>
<name>A0A397V2I9_9GLOM</name>
<comment type="caution">
    <text evidence="1">The sequence shown here is derived from an EMBL/GenBank/DDBJ whole genome shotgun (WGS) entry which is preliminary data.</text>
</comment>
<protein>
    <submittedName>
        <fullName evidence="1">Uncharacterized protein</fullName>
    </submittedName>
</protein>
<gene>
    <name evidence="1" type="ORF">C2G38_1971194</name>
</gene>
<dbReference type="EMBL" id="QKWP01000720">
    <property type="protein sequence ID" value="RIB15818.1"/>
    <property type="molecule type" value="Genomic_DNA"/>
</dbReference>
<evidence type="ECO:0000313" key="2">
    <source>
        <dbReference type="Proteomes" id="UP000266673"/>
    </source>
</evidence>
<reference evidence="1 2" key="1">
    <citation type="submission" date="2018-06" db="EMBL/GenBank/DDBJ databases">
        <title>Comparative genomics reveals the genomic features of Rhizophagus irregularis, R. cerebriforme, R. diaphanum and Gigaspora rosea, and their symbiotic lifestyle signature.</title>
        <authorList>
            <person name="Morin E."/>
            <person name="San Clemente H."/>
            <person name="Chen E.C.H."/>
            <person name="De La Providencia I."/>
            <person name="Hainaut M."/>
            <person name="Kuo A."/>
            <person name="Kohler A."/>
            <person name="Murat C."/>
            <person name="Tang N."/>
            <person name="Roy S."/>
            <person name="Loubradou J."/>
            <person name="Henrissat B."/>
            <person name="Grigoriev I.V."/>
            <person name="Corradi N."/>
            <person name="Roux C."/>
            <person name="Martin F.M."/>
        </authorList>
    </citation>
    <scope>NUCLEOTIDE SEQUENCE [LARGE SCALE GENOMIC DNA]</scope>
    <source>
        <strain evidence="1 2">DAOM 194757</strain>
    </source>
</reference>
<feature type="non-terminal residue" evidence="1">
    <location>
        <position position="1"/>
    </location>
</feature>
<dbReference type="AlphaFoldDB" id="A0A397V2I9"/>
<sequence>LLHIANSIFETGPAWATWKFPMKRLCGMLIPLVHSRQNPYTNLTKQVTTWTRFALELPAVINYNLYDILVAILRHIGCNITTC</sequence>
<dbReference type="OrthoDB" id="2443892at2759"/>
<organism evidence="1 2">
    <name type="scientific">Gigaspora rosea</name>
    <dbReference type="NCBI Taxonomy" id="44941"/>
    <lineage>
        <taxon>Eukaryota</taxon>
        <taxon>Fungi</taxon>
        <taxon>Fungi incertae sedis</taxon>
        <taxon>Mucoromycota</taxon>
        <taxon>Glomeromycotina</taxon>
        <taxon>Glomeromycetes</taxon>
        <taxon>Diversisporales</taxon>
        <taxon>Gigasporaceae</taxon>
        <taxon>Gigaspora</taxon>
    </lineage>
</organism>
<keyword evidence="2" id="KW-1185">Reference proteome</keyword>
<accession>A0A397V2I9</accession>